<name>A0ABW8VX48_9PSED</name>
<proteinExistence type="predicted"/>
<evidence type="ECO:0000313" key="1">
    <source>
        <dbReference type="EMBL" id="MFL8997626.1"/>
    </source>
</evidence>
<evidence type="ECO:0000313" key="2">
    <source>
        <dbReference type="Proteomes" id="UP001628646"/>
    </source>
</evidence>
<sequence length="87" mass="9626">MGDSIGKAGPKYVFLITIRDYFQNLLHLCFRHAYPALPEFDYSPALLEQLVSVPEVMLHILVEFGLPAWGGALLEATMSEDACPVTS</sequence>
<dbReference type="Proteomes" id="UP001628646">
    <property type="component" value="Unassembled WGS sequence"/>
</dbReference>
<dbReference type="EMBL" id="JBJNUY010000001">
    <property type="protein sequence ID" value="MFL8997626.1"/>
    <property type="molecule type" value="Genomic_DNA"/>
</dbReference>
<comment type="caution">
    <text evidence="1">The sequence shown here is derived from an EMBL/GenBank/DDBJ whole genome shotgun (WGS) entry which is preliminary data.</text>
</comment>
<accession>A0ABW8VX48</accession>
<organism evidence="1 2">
    <name type="scientific">Pseudomonas azerbaijanorientalis</name>
    <dbReference type="NCBI Taxonomy" id="2842350"/>
    <lineage>
        <taxon>Bacteria</taxon>
        <taxon>Pseudomonadati</taxon>
        <taxon>Pseudomonadota</taxon>
        <taxon>Gammaproteobacteria</taxon>
        <taxon>Pseudomonadales</taxon>
        <taxon>Pseudomonadaceae</taxon>
        <taxon>Pseudomonas</taxon>
    </lineage>
</organism>
<protein>
    <submittedName>
        <fullName evidence="1">Uncharacterized protein</fullName>
    </submittedName>
</protein>
<keyword evidence="2" id="KW-1185">Reference proteome</keyword>
<reference evidence="1 2" key="1">
    <citation type="submission" date="2024-12" db="EMBL/GenBank/DDBJ databases">
        <title>Pseudomonas species isolated from Lotus nodules promote plant growth.</title>
        <authorList>
            <person name="Yu Y.-H."/>
            <person name="Kurtenbach J."/>
            <person name="Crosbie D."/>
            <person name="Brachmann A."/>
            <person name="Marin M."/>
        </authorList>
    </citation>
    <scope>NUCLEOTIDE SEQUENCE [LARGE SCALE GENOMIC DNA]</scope>
    <source>
        <strain evidence="1 2">PLb11B</strain>
    </source>
</reference>
<gene>
    <name evidence="1" type="ORF">ACJ8NA_02970</name>
</gene>
<dbReference type="RefSeq" id="WP_407799293.1">
    <property type="nucleotide sequence ID" value="NZ_JBJNUX010000001.1"/>
</dbReference>